<feature type="transmembrane region" description="Helical" evidence="7">
    <location>
        <begin position="409"/>
        <end position="427"/>
    </location>
</feature>
<dbReference type="Proteomes" id="UP000419144">
    <property type="component" value="Unassembled WGS sequence"/>
</dbReference>
<dbReference type="SUPFAM" id="SSF103473">
    <property type="entry name" value="MFS general substrate transporter"/>
    <property type="match status" value="2"/>
</dbReference>
<dbReference type="PANTHER" id="PTHR31585">
    <property type="entry name" value="FOLATE-BIOPTERIN TRANSPORTER 1, CHLOROPLASTIC"/>
    <property type="match status" value="1"/>
</dbReference>
<evidence type="ECO:0000256" key="3">
    <source>
        <dbReference type="ARBA" id="ARBA00022448"/>
    </source>
</evidence>
<dbReference type="PANTHER" id="PTHR31585:SF51">
    <property type="entry name" value="TRANSPORTER, PUTATIVE-RELATED"/>
    <property type="match status" value="1"/>
</dbReference>
<evidence type="ECO:0000256" key="7">
    <source>
        <dbReference type="SAM" id="Phobius"/>
    </source>
</evidence>
<dbReference type="OrthoDB" id="256822at2759"/>
<feature type="transmembrane region" description="Helical" evidence="7">
    <location>
        <begin position="591"/>
        <end position="612"/>
    </location>
</feature>
<feature type="transmembrane region" description="Helical" evidence="7">
    <location>
        <begin position="138"/>
        <end position="157"/>
    </location>
</feature>
<feature type="transmembrane region" description="Helical" evidence="7">
    <location>
        <begin position="549"/>
        <end position="571"/>
    </location>
</feature>
<dbReference type="NCBIfam" id="TIGR00788">
    <property type="entry name" value="fbt"/>
    <property type="match status" value="1"/>
</dbReference>
<evidence type="ECO:0000256" key="1">
    <source>
        <dbReference type="ARBA" id="ARBA00004141"/>
    </source>
</evidence>
<dbReference type="VEuPathDB" id="TriTrypDB:LtaPh_1017161"/>
<evidence type="ECO:0000313" key="8">
    <source>
        <dbReference type="EMBL" id="GET86415.1"/>
    </source>
</evidence>
<evidence type="ECO:0000313" key="9">
    <source>
        <dbReference type="EMBL" id="GET86604.1"/>
    </source>
</evidence>
<evidence type="ECO:0000256" key="4">
    <source>
        <dbReference type="ARBA" id="ARBA00022692"/>
    </source>
</evidence>
<feature type="transmembrane region" description="Helical" evidence="7">
    <location>
        <begin position="383"/>
        <end position="402"/>
    </location>
</feature>
<evidence type="ECO:0000256" key="2">
    <source>
        <dbReference type="ARBA" id="ARBA00007015"/>
    </source>
</evidence>
<feature type="transmembrane region" description="Helical" evidence="7">
    <location>
        <begin position="358"/>
        <end position="377"/>
    </location>
</feature>
<reference evidence="9 10" key="1">
    <citation type="submission" date="2019-11" db="EMBL/GenBank/DDBJ databases">
        <title>Leishmania tarentolae CDS.</title>
        <authorList>
            <person name="Goto Y."/>
            <person name="Yamagishi J."/>
        </authorList>
    </citation>
    <scope>NUCLEOTIDE SEQUENCE [LARGE SCALE GENOMIC DNA]</scope>
    <source>
        <strain evidence="9 10">Parrot Tar II</strain>
    </source>
</reference>
<keyword evidence="4 7" id="KW-0812">Transmembrane</keyword>
<dbReference type="Gene3D" id="1.20.1250.20">
    <property type="entry name" value="MFS general substrate transporter like domains"/>
    <property type="match status" value="1"/>
</dbReference>
<feature type="transmembrane region" description="Helical" evidence="7">
    <location>
        <begin position="481"/>
        <end position="499"/>
    </location>
</feature>
<keyword evidence="5 7" id="KW-1133">Transmembrane helix</keyword>
<evidence type="ECO:0000256" key="6">
    <source>
        <dbReference type="ARBA" id="ARBA00023136"/>
    </source>
</evidence>
<evidence type="ECO:0000256" key="5">
    <source>
        <dbReference type="ARBA" id="ARBA00022989"/>
    </source>
</evidence>
<feature type="transmembrane region" description="Helical" evidence="7">
    <location>
        <begin position="203"/>
        <end position="221"/>
    </location>
</feature>
<dbReference type="Pfam" id="PF03092">
    <property type="entry name" value="BT1"/>
    <property type="match status" value="1"/>
</dbReference>
<comment type="similarity">
    <text evidence="2">Belongs to the major facilitator superfamily. Folate-biopterin transporter (TC 2.A.71) family.</text>
</comment>
<comment type="subcellular location">
    <subcellularLocation>
        <location evidence="1">Membrane</location>
        <topology evidence="1">Multi-pass membrane protein</topology>
    </subcellularLocation>
</comment>
<sequence length="661" mass="72299">MTMDVDEKTGNVVSTDDMPCTIPPQKQLGEDDKGYVHPDTTALFNASPFMRYFPIFGTAVVPFGPKCVLSLGVVYILSKGLARTLINSSKYAMFMKNYGVTTAVYQRISGIGSLGFSIKPLTAILSDTFAFFGYTKRWYMALSCIAGAVCAIVYGVLPFKPSSAGIAGAMIFISTFCIANIDVLSEGHYSRLIKRHPLPGADLISWIWALIMVGSIIASAIQGPLSDSGRPTIGIFLSAGLQAFCVLFFIFNWYGEKKNVDERKEDYIFLLKQEAQMQAGDSEPIKEGVGTHTIATGKSTGKSTMPYHESSPQNSGSELINFGELDDDVVEYDFVATSCMCGIFGVNKEIISRNVSTAVYGAIMTAGVIALTVLNIMGTTYQLLYGCAGISVILCATGFLCIPMTIMKANFFGWCQQVCYILISGGTDNFYMSDASCLPDGPHFSQTFYNTVGAVIGNIAGVLGVYLFARVFSRKSYRVTLICTTLVQILASVFDIIIVERWNLYIGIPDHAMYIMGDAIVYEVCYMLNFMPLNMLISRLCPKGYESTMFAILASFSNVGASTSTTIGAILMETVWPLSSSPPCDFSNLRWLLITGHFITPLIAIPLVILFIPNTRICDPIDPKDVEALSIFQKWLNKFHATSDAHAKPQRKSLPDSEVQQ</sequence>
<dbReference type="AlphaFoldDB" id="A0A640KC46"/>
<dbReference type="GO" id="GO:0016020">
    <property type="term" value="C:membrane"/>
    <property type="evidence" value="ECO:0007669"/>
    <property type="project" value="UniProtKB-SubCell"/>
</dbReference>
<dbReference type="InterPro" id="IPR036259">
    <property type="entry name" value="MFS_trans_sf"/>
</dbReference>
<keyword evidence="10" id="KW-1185">Reference proteome</keyword>
<evidence type="ECO:0000313" key="10">
    <source>
        <dbReference type="Proteomes" id="UP000419144"/>
    </source>
</evidence>
<keyword evidence="6 7" id="KW-0472">Membrane</keyword>
<dbReference type="InterPro" id="IPR004324">
    <property type="entry name" value="FBT"/>
</dbReference>
<protein>
    <submittedName>
        <fullName evidence="9">Pteridine transporter ft4, putative</fullName>
    </submittedName>
</protein>
<name>A0A640KC46_LEITA</name>
<feature type="transmembrane region" description="Helical" evidence="7">
    <location>
        <begin position="519"/>
        <end position="537"/>
    </location>
</feature>
<feature type="transmembrane region" description="Helical" evidence="7">
    <location>
        <begin position="52"/>
        <end position="77"/>
    </location>
</feature>
<keyword evidence="3" id="KW-0813">Transport</keyword>
<gene>
    <name evidence="9" type="ORF">LtaPh_1017161</name>
    <name evidence="8" type="ORF">LtaPh_1017200</name>
</gene>
<feature type="transmembrane region" description="Helical" evidence="7">
    <location>
        <begin position="233"/>
        <end position="254"/>
    </location>
</feature>
<comment type="caution">
    <text evidence="9">The sequence shown here is derived from an EMBL/GenBank/DDBJ whole genome shotgun (WGS) entry which is preliminary data.</text>
</comment>
<dbReference type="InterPro" id="IPR039309">
    <property type="entry name" value="BT1"/>
</dbReference>
<proteinExistence type="inferred from homology"/>
<dbReference type="VEuPathDB" id="TriTrypDB:LtaPh_1017200"/>
<feature type="transmembrane region" description="Helical" evidence="7">
    <location>
        <begin position="447"/>
        <end position="469"/>
    </location>
</feature>
<dbReference type="EMBL" id="BLBS01000012">
    <property type="protein sequence ID" value="GET86604.1"/>
    <property type="molecule type" value="Genomic_DNA"/>
</dbReference>
<feature type="transmembrane region" description="Helical" evidence="7">
    <location>
        <begin position="163"/>
        <end position="183"/>
    </location>
</feature>
<dbReference type="EMBL" id="BLBS01000011">
    <property type="protein sequence ID" value="GET86415.1"/>
    <property type="molecule type" value="Genomic_DNA"/>
</dbReference>
<accession>A0A640KC46</accession>
<organism evidence="9 10">
    <name type="scientific">Leishmania tarentolae</name>
    <name type="common">Sauroleishmania tarentolae</name>
    <dbReference type="NCBI Taxonomy" id="5689"/>
    <lineage>
        <taxon>Eukaryota</taxon>
        <taxon>Discoba</taxon>
        <taxon>Euglenozoa</taxon>
        <taxon>Kinetoplastea</taxon>
        <taxon>Metakinetoplastina</taxon>
        <taxon>Trypanosomatida</taxon>
        <taxon>Trypanosomatidae</taxon>
        <taxon>Leishmaniinae</taxon>
        <taxon>Leishmania</taxon>
        <taxon>lizard Leishmania</taxon>
    </lineage>
</organism>